<dbReference type="Gene3D" id="3.40.50.1820">
    <property type="entry name" value="alpha/beta hydrolase"/>
    <property type="match status" value="1"/>
</dbReference>
<dbReference type="InterPro" id="IPR001375">
    <property type="entry name" value="Peptidase_S9_cat"/>
</dbReference>
<dbReference type="Proteomes" id="UP000678228">
    <property type="component" value="Unassembled WGS sequence"/>
</dbReference>
<dbReference type="SUPFAM" id="SSF69304">
    <property type="entry name" value="Tricorn protease N-terminal domain"/>
    <property type="match status" value="1"/>
</dbReference>
<evidence type="ECO:0000259" key="2">
    <source>
        <dbReference type="Pfam" id="PF00326"/>
    </source>
</evidence>
<name>A0A940WYB0_9BACI</name>
<dbReference type="EMBL" id="JAGKSQ010000002">
    <property type="protein sequence ID" value="MBP3950760.1"/>
    <property type="molecule type" value="Genomic_DNA"/>
</dbReference>
<dbReference type="InterPro" id="IPR011042">
    <property type="entry name" value="6-blade_b-propeller_TolB-like"/>
</dbReference>
<proteinExistence type="predicted"/>
<sequence length="595" mass="67826">MIEFPKPDLDQFFRTFAITTFAVSKDESRLIFSSNLNGKHNLWAIDFPNQFPYLFAQVDQACNFIKIDGENQMVLSGFDNDGDENYQIYALPLDGGKRQPFIGGEKDQKFFFADQSASGKNIYYVTSKDNPQFLNIHQYNLETEQDKIIYKGESAASYLQSVSPDEESFVTTRMLANTYQLSYAHVNDEEILLTPSKEDVHTSSNAVYVDNSTIYFLTNYGEEFSYIASFDLLTKTFEPVLKIETENVTELKWNKQQATFYFVTEKGVTDHLYSLKLGEQRANRIDSPTDVIEKLVVSESGNLYLMGRSATIPTNIYRKVVGKTFERITNNLVLGVTSEQMVEPEVVTYKSFDNMEIEALLFRAKPEVSNGHTIFWPHGGPQSAERKWFRAMFQCFLNRGYTIFAPNFRGSTGYGATFTTLVEGDWGHGPRLDCVHGIEWLFDQGITERDKLFVVGGSYGGYMTLLLAGRHPEYFKAVVDIFGVSNLFTFINSVPDHWKPIMNRWVGDPVKDKERLETDSPTTYLDSMVKPMLVIQGANDPRVVKEESDQIVAALKENGTSVDYLVLDDEGHGFSKKENEIKVYEKMIEFLGEFL</sequence>
<comment type="caution">
    <text evidence="3">The sequence shown here is derived from an EMBL/GenBank/DDBJ whole genome shotgun (WGS) entry which is preliminary data.</text>
</comment>
<evidence type="ECO:0000313" key="3">
    <source>
        <dbReference type="EMBL" id="MBP3950760.1"/>
    </source>
</evidence>
<dbReference type="GO" id="GO:0004252">
    <property type="term" value="F:serine-type endopeptidase activity"/>
    <property type="evidence" value="ECO:0007669"/>
    <property type="project" value="TreeGrafter"/>
</dbReference>
<dbReference type="InterPro" id="IPR029058">
    <property type="entry name" value="AB_hydrolase_fold"/>
</dbReference>
<feature type="domain" description="Peptidase S9 prolyl oligopeptidase catalytic" evidence="2">
    <location>
        <begin position="389"/>
        <end position="593"/>
    </location>
</feature>
<dbReference type="AlphaFoldDB" id="A0A940WYB0"/>
<dbReference type="RefSeq" id="WP_210596438.1">
    <property type="nucleotide sequence ID" value="NZ_JAGKSQ010000002.1"/>
</dbReference>
<protein>
    <submittedName>
        <fullName evidence="3">S9 family peptidase</fullName>
    </submittedName>
</protein>
<dbReference type="Gene3D" id="2.120.10.30">
    <property type="entry name" value="TolB, C-terminal domain"/>
    <property type="match status" value="1"/>
</dbReference>
<keyword evidence="4" id="KW-1185">Reference proteome</keyword>
<keyword evidence="1" id="KW-0378">Hydrolase</keyword>
<dbReference type="Pfam" id="PF00326">
    <property type="entry name" value="Peptidase_S9"/>
    <property type="match status" value="1"/>
</dbReference>
<dbReference type="PANTHER" id="PTHR42776">
    <property type="entry name" value="SERINE PEPTIDASE S9 FAMILY MEMBER"/>
    <property type="match status" value="1"/>
</dbReference>
<dbReference type="PANTHER" id="PTHR42776:SF27">
    <property type="entry name" value="DIPEPTIDYL PEPTIDASE FAMILY MEMBER 6"/>
    <property type="match status" value="1"/>
</dbReference>
<gene>
    <name evidence="3" type="ORF">J7W16_06400</name>
</gene>
<evidence type="ECO:0000256" key="1">
    <source>
        <dbReference type="ARBA" id="ARBA00022801"/>
    </source>
</evidence>
<accession>A0A940WYB0</accession>
<evidence type="ECO:0000313" key="4">
    <source>
        <dbReference type="Proteomes" id="UP000678228"/>
    </source>
</evidence>
<dbReference type="GO" id="GO:0006508">
    <property type="term" value="P:proteolysis"/>
    <property type="evidence" value="ECO:0007669"/>
    <property type="project" value="InterPro"/>
</dbReference>
<reference evidence="3" key="1">
    <citation type="submission" date="2021-03" db="EMBL/GenBank/DDBJ databases">
        <title>Bacillus suaedae sp. nov., isolated from Suaeda aralocaspica.</title>
        <authorList>
            <person name="Lei R.F.R."/>
        </authorList>
    </citation>
    <scope>NUCLEOTIDE SEQUENCE</scope>
    <source>
        <strain evidence="3">YZJH907-2</strain>
    </source>
</reference>
<dbReference type="SUPFAM" id="SSF53474">
    <property type="entry name" value="alpha/beta-Hydrolases"/>
    <property type="match status" value="1"/>
</dbReference>
<organism evidence="3 4">
    <name type="scientific">Halalkalibacter suaedae</name>
    <dbReference type="NCBI Taxonomy" id="2822140"/>
    <lineage>
        <taxon>Bacteria</taxon>
        <taxon>Bacillati</taxon>
        <taxon>Bacillota</taxon>
        <taxon>Bacilli</taxon>
        <taxon>Bacillales</taxon>
        <taxon>Bacillaceae</taxon>
        <taxon>Halalkalibacter</taxon>
    </lineage>
</organism>